<feature type="non-terminal residue" evidence="1">
    <location>
        <position position="69"/>
    </location>
</feature>
<evidence type="ECO:0000313" key="1">
    <source>
        <dbReference type="EMBL" id="CEK55106.1"/>
    </source>
</evidence>
<dbReference type="EMBL" id="HACG01008241">
    <property type="protein sequence ID" value="CEK55106.1"/>
    <property type="molecule type" value="Transcribed_RNA"/>
</dbReference>
<sequence>ETEDILTKTATEHLNLLSANNKVSLQQNSTHCGIAGIDRLATAGTKNNNSTTVALREAKTLFKGKYKCA</sequence>
<name>A0A0B6YH35_9EUPU</name>
<dbReference type="AlphaFoldDB" id="A0A0B6YH35"/>
<feature type="non-terminal residue" evidence="1">
    <location>
        <position position="1"/>
    </location>
</feature>
<proteinExistence type="predicted"/>
<reference evidence="1" key="1">
    <citation type="submission" date="2014-12" db="EMBL/GenBank/DDBJ databases">
        <title>Insight into the proteome of Arion vulgaris.</title>
        <authorList>
            <person name="Aradska J."/>
            <person name="Bulat T."/>
            <person name="Smidak R."/>
            <person name="Sarate P."/>
            <person name="Gangsoo J."/>
            <person name="Sialana F."/>
            <person name="Bilban M."/>
            <person name="Lubec G."/>
        </authorList>
    </citation>
    <scope>NUCLEOTIDE SEQUENCE</scope>
    <source>
        <tissue evidence="1">Skin</tissue>
    </source>
</reference>
<protein>
    <submittedName>
        <fullName evidence="1">Uncharacterized protein</fullName>
    </submittedName>
</protein>
<accession>A0A0B6YH35</accession>
<organism evidence="1">
    <name type="scientific">Arion vulgaris</name>
    <dbReference type="NCBI Taxonomy" id="1028688"/>
    <lineage>
        <taxon>Eukaryota</taxon>
        <taxon>Metazoa</taxon>
        <taxon>Spiralia</taxon>
        <taxon>Lophotrochozoa</taxon>
        <taxon>Mollusca</taxon>
        <taxon>Gastropoda</taxon>
        <taxon>Heterobranchia</taxon>
        <taxon>Euthyneura</taxon>
        <taxon>Panpulmonata</taxon>
        <taxon>Eupulmonata</taxon>
        <taxon>Stylommatophora</taxon>
        <taxon>Helicina</taxon>
        <taxon>Arionoidea</taxon>
        <taxon>Arionidae</taxon>
        <taxon>Arion</taxon>
    </lineage>
</organism>
<gene>
    <name evidence="1" type="primary">ORF24382</name>
</gene>